<reference evidence="1 2" key="1">
    <citation type="submission" date="2024-04" db="EMBL/GenBank/DDBJ databases">
        <title>Tritrichomonas musculus Genome.</title>
        <authorList>
            <person name="Alves-Ferreira E."/>
            <person name="Grigg M."/>
            <person name="Lorenzi H."/>
            <person name="Galac M."/>
        </authorList>
    </citation>
    <scope>NUCLEOTIDE SEQUENCE [LARGE SCALE GENOMIC DNA]</scope>
    <source>
        <strain evidence="1 2">EAF2021</strain>
    </source>
</reference>
<feature type="non-terminal residue" evidence="1">
    <location>
        <position position="169"/>
    </location>
</feature>
<protein>
    <submittedName>
        <fullName evidence="1">Uncharacterized protein</fullName>
    </submittedName>
</protein>
<proteinExistence type="predicted"/>
<dbReference type="Proteomes" id="UP001470230">
    <property type="component" value="Unassembled WGS sequence"/>
</dbReference>
<name>A0ABR2GKT6_9EUKA</name>
<sequence length="169" mass="18685">MSDSLSIKRVVVASNISGTVLTDYITPGYQCTKNDRNLASFFQSIAAIAKEFDNGELQLVSFGQNGFGSSSGSPLSGGPSNQQIEPGNLNLALFMENDIIAGILYTDEDDDVSPENREKINQLTRNIHTAFSNDHLEFYKTKEVHEELNNAFQNSEDLPPKIKDRFASF</sequence>
<organism evidence="1 2">
    <name type="scientific">Tritrichomonas musculus</name>
    <dbReference type="NCBI Taxonomy" id="1915356"/>
    <lineage>
        <taxon>Eukaryota</taxon>
        <taxon>Metamonada</taxon>
        <taxon>Parabasalia</taxon>
        <taxon>Tritrichomonadida</taxon>
        <taxon>Tritrichomonadidae</taxon>
        <taxon>Tritrichomonas</taxon>
    </lineage>
</organism>
<keyword evidence="2" id="KW-1185">Reference proteome</keyword>
<evidence type="ECO:0000313" key="1">
    <source>
        <dbReference type="EMBL" id="KAK8833840.1"/>
    </source>
</evidence>
<accession>A0ABR2GKT6</accession>
<dbReference type="EMBL" id="JAPFFF010000629">
    <property type="protein sequence ID" value="KAK8833840.1"/>
    <property type="molecule type" value="Genomic_DNA"/>
</dbReference>
<gene>
    <name evidence="1" type="ORF">M9Y10_040120</name>
</gene>
<evidence type="ECO:0000313" key="2">
    <source>
        <dbReference type="Proteomes" id="UP001470230"/>
    </source>
</evidence>
<comment type="caution">
    <text evidence="1">The sequence shown here is derived from an EMBL/GenBank/DDBJ whole genome shotgun (WGS) entry which is preliminary data.</text>
</comment>